<dbReference type="RefSeq" id="WP_134507182.1">
    <property type="nucleotide sequence ID" value="NZ_SOFM01000009.1"/>
</dbReference>
<name>A0A4R8WC76_9MICO</name>
<evidence type="ECO:0000259" key="5">
    <source>
        <dbReference type="Pfam" id="PF13490"/>
    </source>
</evidence>
<evidence type="ECO:0000313" key="6">
    <source>
        <dbReference type="EMBL" id="TFC06846.1"/>
    </source>
</evidence>
<keyword evidence="4" id="KW-0812">Transmembrane</keyword>
<evidence type="ECO:0000256" key="4">
    <source>
        <dbReference type="SAM" id="Phobius"/>
    </source>
</evidence>
<accession>A0A4R8WC76</accession>
<feature type="region of interest" description="Disordered" evidence="3">
    <location>
        <begin position="144"/>
        <end position="165"/>
    </location>
</feature>
<feature type="transmembrane region" description="Helical" evidence="4">
    <location>
        <begin position="113"/>
        <end position="137"/>
    </location>
</feature>
<dbReference type="EMBL" id="SOFM01000009">
    <property type="protein sequence ID" value="TFC06846.1"/>
    <property type="molecule type" value="Genomic_DNA"/>
</dbReference>
<keyword evidence="4" id="KW-0472">Membrane</keyword>
<proteinExistence type="predicted"/>
<keyword evidence="1" id="KW-0805">Transcription regulation</keyword>
<sequence>MTTPDAYADWDAAYVLGALTSGERHEFERHLAECPDCARMVAELAALPGLLGTVPAEEALALDRQAAEPHPDSAPRDADRAGGPGLSGLSGLSGESLPRLMDRVRRRRRRVRVLVAGAVVAVAGASAAAALVLATVLPGAPGAPVAAPVASPAPAASAAPGSAQPRAARTVMEQVVPSPLSASFVLTGEAWGTRIDSSCSYAQTGGGSGSAERAYSMYVTDTRGTVTLVATWLAGPGTAIEAVGTTSVARHDIASVDIRLEPDGLVLLAGRPQS</sequence>
<dbReference type="Proteomes" id="UP000297643">
    <property type="component" value="Unassembled WGS sequence"/>
</dbReference>
<organism evidence="6 7">
    <name type="scientific">Cryobacterium mannosilyticum</name>
    <dbReference type="NCBI Taxonomy" id="1259190"/>
    <lineage>
        <taxon>Bacteria</taxon>
        <taxon>Bacillati</taxon>
        <taxon>Actinomycetota</taxon>
        <taxon>Actinomycetes</taxon>
        <taxon>Micrococcales</taxon>
        <taxon>Microbacteriaceae</taxon>
        <taxon>Cryobacterium</taxon>
    </lineage>
</organism>
<keyword evidence="7" id="KW-1185">Reference proteome</keyword>
<evidence type="ECO:0000256" key="2">
    <source>
        <dbReference type="ARBA" id="ARBA00023163"/>
    </source>
</evidence>
<feature type="region of interest" description="Disordered" evidence="3">
    <location>
        <begin position="65"/>
        <end position="94"/>
    </location>
</feature>
<dbReference type="AlphaFoldDB" id="A0A4R8WC76"/>
<gene>
    <name evidence="6" type="ORF">E3O32_03875</name>
</gene>
<dbReference type="InterPro" id="IPR027383">
    <property type="entry name" value="Znf_put"/>
</dbReference>
<keyword evidence="2" id="KW-0804">Transcription</keyword>
<dbReference type="InterPro" id="IPR041916">
    <property type="entry name" value="Anti_sigma_zinc_sf"/>
</dbReference>
<feature type="domain" description="Putative zinc-finger" evidence="5">
    <location>
        <begin position="13"/>
        <end position="38"/>
    </location>
</feature>
<dbReference type="Gene3D" id="1.10.10.1320">
    <property type="entry name" value="Anti-sigma factor, zinc-finger domain"/>
    <property type="match status" value="1"/>
</dbReference>
<evidence type="ECO:0000256" key="3">
    <source>
        <dbReference type="SAM" id="MobiDB-lite"/>
    </source>
</evidence>
<dbReference type="Pfam" id="PF13490">
    <property type="entry name" value="zf-HC2"/>
    <property type="match status" value="1"/>
</dbReference>
<evidence type="ECO:0000313" key="7">
    <source>
        <dbReference type="Proteomes" id="UP000297643"/>
    </source>
</evidence>
<comment type="caution">
    <text evidence="6">The sequence shown here is derived from an EMBL/GenBank/DDBJ whole genome shotgun (WGS) entry which is preliminary data.</text>
</comment>
<evidence type="ECO:0000256" key="1">
    <source>
        <dbReference type="ARBA" id="ARBA00023015"/>
    </source>
</evidence>
<protein>
    <recommendedName>
        <fullName evidence="5">Putative zinc-finger domain-containing protein</fullName>
    </recommendedName>
</protein>
<feature type="compositionally biased region" description="Basic and acidic residues" evidence="3">
    <location>
        <begin position="65"/>
        <end position="80"/>
    </location>
</feature>
<keyword evidence="4" id="KW-1133">Transmembrane helix</keyword>
<reference evidence="6 7" key="1">
    <citation type="submission" date="2019-03" db="EMBL/GenBank/DDBJ databases">
        <title>Genomics of glacier-inhabiting Cryobacterium strains.</title>
        <authorList>
            <person name="Liu Q."/>
            <person name="Xin Y.-H."/>
        </authorList>
    </citation>
    <scope>NUCLEOTIDE SEQUENCE [LARGE SCALE GENOMIC DNA]</scope>
    <source>
        <strain evidence="6 7">RHLT2-21</strain>
    </source>
</reference>